<dbReference type="AlphaFoldDB" id="A0A4Z2IIB1"/>
<evidence type="ECO:0000313" key="2">
    <source>
        <dbReference type="Proteomes" id="UP000314294"/>
    </source>
</evidence>
<proteinExistence type="predicted"/>
<protein>
    <submittedName>
        <fullName evidence="1">Uncharacterized protein</fullName>
    </submittedName>
</protein>
<reference evidence="1 2" key="1">
    <citation type="submission" date="2019-03" db="EMBL/GenBank/DDBJ databases">
        <title>First draft genome of Liparis tanakae, snailfish: a comprehensive survey of snailfish specific genes.</title>
        <authorList>
            <person name="Kim W."/>
            <person name="Song I."/>
            <person name="Jeong J.-H."/>
            <person name="Kim D."/>
            <person name="Kim S."/>
            <person name="Ryu S."/>
            <person name="Song J.Y."/>
            <person name="Lee S.K."/>
        </authorList>
    </citation>
    <scope>NUCLEOTIDE SEQUENCE [LARGE SCALE GENOMIC DNA]</scope>
    <source>
        <tissue evidence="1">Muscle</tissue>
    </source>
</reference>
<dbReference type="Proteomes" id="UP000314294">
    <property type="component" value="Unassembled WGS sequence"/>
</dbReference>
<evidence type="ECO:0000313" key="1">
    <source>
        <dbReference type="EMBL" id="TNN76933.1"/>
    </source>
</evidence>
<keyword evidence="2" id="KW-1185">Reference proteome</keyword>
<dbReference type="EMBL" id="SRLO01000088">
    <property type="protein sequence ID" value="TNN76933.1"/>
    <property type="molecule type" value="Genomic_DNA"/>
</dbReference>
<organism evidence="1 2">
    <name type="scientific">Liparis tanakae</name>
    <name type="common">Tanaka's snailfish</name>
    <dbReference type="NCBI Taxonomy" id="230148"/>
    <lineage>
        <taxon>Eukaryota</taxon>
        <taxon>Metazoa</taxon>
        <taxon>Chordata</taxon>
        <taxon>Craniata</taxon>
        <taxon>Vertebrata</taxon>
        <taxon>Euteleostomi</taxon>
        <taxon>Actinopterygii</taxon>
        <taxon>Neopterygii</taxon>
        <taxon>Teleostei</taxon>
        <taxon>Neoteleostei</taxon>
        <taxon>Acanthomorphata</taxon>
        <taxon>Eupercaria</taxon>
        <taxon>Perciformes</taxon>
        <taxon>Cottioidei</taxon>
        <taxon>Cottales</taxon>
        <taxon>Liparidae</taxon>
        <taxon>Liparis</taxon>
    </lineage>
</organism>
<sequence>MQDIYTRQTKNKLTGCMAVEQTRQSRFALRSLNKVEQESFHQAKVWLPPFMQSDISDTGKDVKACGDRNRVPLQSWKGKKDQVGSTRHCVVQMQNKLLVEAVNVYAREGGGMVVGGGLKTRGTCELQAKRALFRRFSGFMSLNMDHVTVPLTPAERPAGAQRTERVETLVVVVEVVEVEELRDERLHTELNIS</sequence>
<comment type="caution">
    <text evidence="1">The sequence shown here is derived from an EMBL/GenBank/DDBJ whole genome shotgun (WGS) entry which is preliminary data.</text>
</comment>
<name>A0A4Z2IIB1_9TELE</name>
<gene>
    <name evidence="1" type="ORF">EYF80_012779</name>
</gene>
<accession>A0A4Z2IIB1</accession>